<dbReference type="Gene3D" id="3.40.50.300">
    <property type="entry name" value="P-loop containing nucleotide triphosphate hydrolases"/>
    <property type="match status" value="1"/>
</dbReference>
<keyword evidence="4" id="KW-0808">Transferase</keyword>
<dbReference type="SMART" id="SM00065">
    <property type="entry name" value="GAF"/>
    <property type="match status" value="1"/>
</dbReference>
<evidence type="ECO:0000256" key="3">
    <source>
        <dbReference type="ARBA" id="ARBA00022553"/>
    </source>
</evidence>
<dbReference type="InterPro" id="IPR053159">
    <property type="entry name" value="Hybrid_Histidine_Kinase"/>
</dbReference>
<dbReference type="InterPro" id="IPR004358">
    <property type="entry name" value="Sig_transdc_His_kin-like_C"/>
</dbReference>
<feature type="domain" description="Protein kinase" evidence="7">
    <location>
        <begin position="18"/>
        <end position="281"/>
    </location>
</feature>
<dbReference type="SUPFAM" id="SSF56112">
    <property type="entry name" value="Protein kinase-like (PK-like)"/>
    <property type="match status" value="1"/>
</dbReference>
<evidence type="ECO:0000313" key="10">
    <source>
        <dbReference type="Proteomes" id="UP001526426"/>
    </source>
</evidence>
<comment type="catalytic activity">
    <reaction evidence="1">
        <text>ATP + protein L-histidine = ADP + protein N-phospho-L-histidine.</text>
        <dbReference type="EC" id="2.7.13.3"/>
    </reaction>
</comment>
<dbReference type="SUPFAM" id="SSF52540">
    <property type="entry name" value="P-loop containing nucleoside triphosphate hydrolases"/>
    <property type="match status" value="1"/>
</dbReference>
<dbReference type="InterPro" id="IPR005467">
    <property type="entry name" value="His_kinase_dom"/>
</dbReference>
<dbReference type="InterPro" id="IPR036890">
    <property type="entry name" value="HATPase_C_sf"/>
</dbReference>
<evidence type="ECO:0000259" key="8">
    <source>
        <dbReference type="PROSITE" id="PS50109"/>
    </source>
</evidence>
<dbReference type="InterPro" id="IPR011009">
    <property type="entry name" value="Kinase-like_dom_sf"/>
</dbReference>
<dbReference type="EC" id="2.7.13.3" evidence="2"/>
<dbReference type="RefSeq" id="WP_265262535.1">
    <property type="nucleotide sequence ID" value="NZ_JAIHOM010000003.1"/>
</dbReference>
<dbReference type="PROSITE" id="PS50011">
    <property type="entry name" value="PROTEIN_KINASE_DOM"/>
    <property type="match status" value="1"/>
</dbReference>
<dbReference type="SUPFAM" id="SSF47384">
    <property type="entry name" value="Homodimeric domain of signal transducing histidine kinase"/>
    <property type="match status" value="1"/>
</dbReference>
<dbReference type="SUPFAM" id="SSF55781">
    <property type="entry name" value="GAF domain-like"/>
    <property type="match status" value="1"/>
</dbReference>
<accession>A0ABT3L051</accession>
<dbReference type="PROSITE" id="PS00108">
    <property type="entry name" value="PROTEIN_KINASE_ST"/>
    <property type="match status" value="1"/>
</dbReference>
<dbReference type="Gene3D" id="3.30.450.40">
    <property type="match status" value="1"/>
</dbReference>
<dbReference type="Proteomes" id="UP001526426">
    <property type="component" value="Unassembled WGS sequence"/>
</dbReference>
<dbReference type="InterPro" id="IPR003661">
    <property type="entry name" value="HisK_dim/P_dom"/>
</dbReference>
<keyword evidence="5" id="KW-0902">Two-component regulatory system</keyword>
<dbReference type="InterPro" id="IPR003018">
    <property type="entry name" value="GAF"/>
</dbReference>
<dbReference type="PANTHER" id="PTHR43642:SF1">
    <property type="entry name" value="HYBRID SIGNAL TRANSDUCTION HISTIDINE KINASE G"/>
    <property type="match status" value="1"/>
</dbReference>
<dbReference type="Gene3D" id="3.30.565.10">
    <property type="entry name" value="Histidine kinase-like ATPase, C-terminal domain"/>
    <property type="match status" value="1"/>
</dbReference>
<dbReference type="InterPro" id="IPR036097">
    <property type="entry name" value="HisK_dim/P_sf"/>
</dbReference>
<dbReference type="Pfam" id="PF13191">
    <property type="entry name" value="AAA_16"/>
    <property type="match status" value="1"/>
</dbReference>
<dbReference type="SUPFAM" id="SSF55874">
    <property type="entry name" value="ATPase domain of HSP90 chaperone/DNA topoisomerase II/histidine kinase"/>
    <property type="match status" value="1"/>
</dbReference>
<evidence type="ECO:0000256" key="5">
    <source>
        <dbReference type="ARBA" id="ARBA00023012"/>
    </source>
</evidence>
<dbReference type="CDD" id="cd14014">
    <property type="entry name" value="STKc_PknB_like"/>
    <property type="match status" value="1"/>
</dbReference>
<dbReference type="SMART" id="SM00387">
    <property type="entry name" value="HATPase_c"/>
    <property type="match status" value="1"/>
</dbReference>
<dbReference type="PANTHER" id="PTHR43642">
    <property type="entry name" value="HYBRID SIGNAL TRANSDUCTION HISTIDINE KINASE G"/>
    <property type="match status" value="1"/>
</dbReference>
<protein>
    <recommendedName>
        <fullName evidence="2">histidine kinase</fullName>
        <ecNumber evidence="2">2.7.13.3</ecNumber>
    </recommendedName>
</protein>
<evidence type="ECO:0000256" key="6">
    <source>
        <dbReference type="SAM" id="Coils"/>
    </source>
</evidence>
<keyword evidence="3" id="KW-0597">Phosphoprotein</keyword>
<evidence type="ECO:0000256" key="2">
    <source>
        <dbReference type="ARBA" id="ARBA00012438"/>
    </source>
</evidence>
<gene>
    <name evidence="9" type="ORF">K4A83_01130</name>
</gene>
<evidence type="ECO:0000313" key="9">
    <source>
        <dbReference type="EMBL" id="MCW6034880.1"/>
    </source>
</evidence>
<evidence type="ECO:0000256" key="4">
    <source>
        <dbReference type="ARBA" id="ARBA00022777"/>
    </source>
</evidence>
<dbReference type="InterPro" id="IPR003594">
    <property type="entry name" value="HATPase_dom"/>
</dbReference>
<evidence type="ECO:0000256" key="1">
    <source>
        <dbReference type="ARBA" id="ARBA00000085"/>
    </source>
</evidence>
<dbReference type="InterPro" id="IPR029016">
    <property type="entry name" value="GAF-like_dom_sf"/>
</dbReference>
<keyword evidence="4" id="KW-0418">Kinase</keyword>
<dbReference type="InterPro" id="IPR027417">
    <property type="entry name" value="P-loop_NTPase"/>
</dbReference>
<keyword evidence="6" id="KW-0175">Coiled coil</keyword>
<evidence type="ECO:0000259" key="7">
    <source>
        <dbReference type="PROSITE" id="PS50011"/>
    </source>
</evidence>
<comment type="caution">
    <text evidence="9">The sequence shown here is derived from an EMBL/GenBank/DDBJ whole genome shotgun (WGS) entry which is preliminary data.</text>
</comment>
<keyword evidence="10" id="KW-1185">Reference proteome</keyword>
<dbReference type="EMBL" id="JAIHOM010000003">
    <property type="protein sequence ID" value="MCW6034880.1"/>
    <property type="molecule type" value="Genomic_DNA"/>
</dbReference>
<dbReference type="Gene3D" id="1.10.510.10">
    <property type="entry name" value="Transferase(Phosphotransferase) domain 1"/>
    <property type="match status" value="1"/>
</dbReference>
<dbReference type="SMART" id="SM00220">
    <property type="entry name" value="S_TKc"/>
    <property type="match status" value="1"/>
</dbReference>
<dbReference type="Pfam" id="PF02518">
    <property type="entry name" value="HATPase_c"/>
    <property type="match status" value="1"/>
</dbReference>
<proteinExistence type="predicted"/>
<dbReference type="Pfam" id="PF00069">
    <property type="entry name" value="Pkinase"/>
    <property type="match status" value="1"/>
</dbReference>
<dbReference type="InterPro" id="IPR008271">
    <property type="entry name" value="Ser/Thr_kinase_AS"/>
</dbReference>
<dbReference type="Pfam" id="PF01590">
    <property type="entry name" value="GAF"/>
    <property type="match status" value="1"/>
</dbReference>
<name>A0ABT3L051_9CYAN</name>
<dbReference type="PRINTS" id="PR00344">
    <property type="entry name" value="BCTRLSENSOR"/>
</dbReference>
<feature type="coiled-coil region" evidence="6">
    <location>
        <begin position="1508"/>
        <end position="1535"/>
    </location>
</feature>
<dbReference type="InterPro" id="IPR000719">
    <property type="entry name" value="Prot_kinase_dom"/>
</dbReference>
<dbReference type="Gene3D" id="1.10.287.130">
    <property type="match status" value="1"/>
</dbReference>
<dbReference type="PROSITE" id="PS50109">
    <property type="entry name" value="HIS_KIN"/>
    <property type="match status" value="1"/>
</dbReference>
<sequence length="1802" mass="201449">MANLAKISSVKPPTLKGYTILELLYLGSRTAVYRGVEDESQTPVVIKVLRREYPSFGELVQLRNQYAIAKNLPIAGIVKPLCLESLGNGYAFVMEDVGGVALGDYCQQKRLVVSEVLEIAIQVAGILHDLHQHRIIHKDIKPANLLIHPESKQVKLIDFSIASLLPKETQEIQSPNILEGTLAYIAPEQTGRMNRGIDYRTDFYGLGVTLYELLTGRLPFTATDPLELIHYHIAQMPTPMEELNPAVPLMVSAIAAKLMAKNAEDRYQSALGVQYDLEQCLTQWQASGEIREFPLGTRDLSDRFLIPEKLYGRQAEVKTLLEAFDRVAQGAVELMLVAGFSGIGKTAVINEVHKPIVRQRGYFIKGKFDQFNRNIPLSAFIQALQDLMGQLLSESDTQLEQWKAKILAALGDNGQVLIEVLPELEQVIGSQPEVTELSGTAAQNRFSLLFQKFISVFTTPEHPLVLFLDDLQWADPASLQLIKLLMNEQGYLLLLGAYRDNEVFPSHPFIVTVEELKKAEKIIHTLTLAPLKLKDVNDLVSDALHCSPDLAEPLTQLINQKTQGNPFFATQFLKALHDDQYIFFNYDQRYWQCDLEQVHTLSLSNNVVQFMALQLQKLPETSQELLKLAACIGNQFDLNTLAIVSEKTPHEVALALWQVLREGYIIPTSRVYKFFQSEQEQQIVSQEQVNPTYRFLHDRVQQAAYSLIPHDQKQVTHLKIGKLLQENLTEIERDEKLFDIVGHLNLGQVLIKDPAEREKLVQLNLKAAEKARTSTAYSAALEFVQMGLNLLAEQSWKTHYNLTLELHILGAEVAYLNGDLIQMETRIEAVLNSAQNILDRVKVYEIKINALTAQTRMLDAVEVGRNALAQLGIDLPTEPDETKIKQALHKLSARLEGQKIANLANLTAMTNPQMSAGMELLGMLFAPIFQGATHLMPLLTCEMVSLSLEFGNAPASIIGYVAHGMVLCAFLGEVELGYQFGRLAMSLLNKPENQPFKSCILLLFGNFIHHHKESIQKTFTVFKQGMLAGIEVGDFVYYGYNVTVNFSHHLFAGISLNDWQEQMEGYCTFLEQIKQYSGLTYVKMEQEVIQNLISFTATPEVLEGKAYDEKVMLAKHHQEQELTPLGFLYVYKLLLAYLFGRYDQALAAIQTVQPYIIAVTGMFQTPVFHFYAGLTSLQQYAGAKEEEQPVILERVQEHQQILARWAKFAPMNHQHKVDLLEAEKCRVLGNKAGAIEGYDRAIAQAQTNGYLHEAALGNELAAQFYLDWGKEAIAQTYLTQAYYSYVHWGATAKVEQLEQCYPSLLAPILQTIQSPLSATETVFSPTPFSHLPTLGEQTSSSTSIAQTLDLTTVLKASQTLSREIKLEQLLSTLLQTVLENAGADKGVLLMPHESKWYVEAVAQLGESAQVTPVPLTHSICVPHSLIHSIKRSLQPTVIMDATADPSLSTDAYILQQQPKSVLCTPILHQGKLVAILYLENRLTVGVFTGDRVELLRFLCTQAAISLENARLYQQAQQALKDLQEAQLQMVQSEKMSALGNLVAGIAHEINNPVGFILGNVKEAIANFTDITDYLRLYQEKYPDDEDILAQGQELEIDYLLEDFPNLLASMATGCDRIQEISTSLRIFSRADHKRKISFNLHDGINSTLLILKHRLKANASRPAIEIIQNYGKIPPIPCFPGELNQVFMNILANAIDALEESSHNKTFAEIVAHPNQITIQTSLVDHSVKISIADNGQGIEESVKPHIFDHLFTTKAVGKGTGLGLAIARQIVVEKHQGEITVNSQPGQGTEFIITLPLDRHQ</sequence>
<organism evidence="9 10">
    <name type="scientific">Spirulina subsalsa FACHB-351</name>
    <dbReference type="NCBI Taxonomy" id="234711"/>
    <lineage>
        <taxon>Bacteria</taxon>
        <taxon>Bacillati</taxon>
        <taxon>Cyanobacteriota</taxon>
        <taxon>Cyanophyceae</taxon>
        <taxon>Spirulinales</taxon>
        <taxon>Spirulinaceae</taxon>
        <taxon>Spirulina</taxon>
    </lineage>
</organism>
<dbReference type="CDD" id="cd00082">
    <property type="entry name" value="HisKA"/>
    <property type="match status" value="1"/>
</dbReference>
<reference evidence="9 10" key="1">
    <citation type="submission" date="2021-08" db="EMBL/GenBank/DDBJ databases">
        <title>Draft genome sequence of Spirulina subsalsa with high tolerance to salinity and hype-accumulation of phycocyanin.</title>
        <authorList>
            <person name="Pei H."/>
            <person name="Jiang L."/>
        </authorList>
    </citation>
    <scope>NUCLEOTIDE SEQUENCE [LARGE SCALE GENOMIC DNA]</scope>
    <source>
        <strain evidence="9 10">FACHB-351</strain>
    </source>
</reference>
<dbReference type="InterPro" id="IPR041664">
    <property type="entry name" value="AAA_16"/>
</dbReference>
<feature type="domain" description="Histidine kinase" evidence="8">
    <location>
        <begin position="1544"/>
        <end position="1800"/>
    </location>
</feature>